<keyword evidence="3 6" id="KW-0812">Transmembrane</keyword>
<feature type="transmembrane region" description="Helical" evidence="6">
    <location>
        <begin position="180"/>
        <end position="199"/>
    </location>
</feature>
<dbReference type="GO" id="GO:0005886">
    <property type="term" value="C:plasma membrane"/>
    <property type="evidence" value="ECO:0007669"/>
    <property type="project" value="UniProtKB-SubCell"/>
</dbReference>
<dbReference type="PANTHER" id="PTHR30086">
    <property type="entry name" value="ARGININE EXPORTER PROTEIN ARGO"/>
    <property type="match status" value="1"/>
</dbReference>
<reference evidence="7 8" key="1">
    <citation type="submission" date="2016-12" db="EMBL/GenBank/DDBJ databases">
        <authorList>
            <person name="Song W.-J."/>
            <person name="Kurnit D.M."/>
        </authorList>
    </citation>
    <scope>NUCLEOTIDE SEQUENCE [LARGE SCALE GENOMIC DNA]</scope>
    <source>
        <strain evidence="7 8">CGMCC 1.10808</strain>
    </source>
</reference>
<dbReference type="GO" id="GO:0015171">
    <property type="term" value="F:amino acid transmembrane transporter activity"/>
    <property type="evidence" value="ECO:0007669"/>
    <property type="project" value="TreeGrafter"/>
</dbReference>
<dbReference type="Proteomes" id="UP000184066">
    <property type="component" value="Unassembled WGS sequence"/>
</dbReference>
<keyword evidence="8" id="KW-1185">Reference proteome</keyword>
<evidence type="ECO:0000256" key="4">
    <source>
        <dbReference type="ARBA" id="ARBA00022989"/>
    </source>
</evidence>
<dbReference type="GO" id="GO:0033228">
    <property type="term" value="P:cysteine export across plasma membrane"/>
    <property type="evidence" value="ECO:0007669"/>
    <property type="project" value="TreeGrafter"/>
</dbReference>
<dbReference type="EMBL" id="FRDL01000003">
    <property type="protein sequence ID" value="SHN61459.1"/>
    <property type="molecule type" value="Genomic_DNA"/>
</dbReference>
<sequence length="202" mass="20737">MWTFETFAALAALAVASTWTPGPNNAMLAASGATFGFRRTLPHAMGVALGFSLMMFLTALGLAGLFKQSVLLREGLRWAGTALLLWIAWRIATARAPGAAGGPSRPFTFLQAAAFQWVNPKAWAMCVAVVSQFVTGAAPLREAASCALVFVASGLTSAHGWAAFGAGMGRVLGGGARLRAFNLCMGAMVAAGAAMLAVADLG</sequence>
<evidence type="ECO:0000256" key="3">
    <source>
        <dbReference type="ARBA" id="ARBA00022692"/>
    </source>
</evidence>
<evidence type="ECO:0000256" key="6">
    <source>
        <dbReference type="SAM" id="Phobius"/>
    </source>
</evidence>
<dbReference type="STRING" id="1189325.SAMN04488119_101171"/>
<keyword evidence="4 6" id="KW-1133">Transmembrane helix</keyword>
<feature type="transmembrane region" description="Helical" evidence="6">
    <location>
        <begin position="46"/>
        <end position="66"/>
    </location>
</feature>
<dbReference type="Pfam" id="PF01810">
    <property type="entry name" value="LysE"/>
    <property type="match status" value="1"/>
</dbReference>
<evidence type="ECO:0000313" key="8">
    <source>
        <dbReference type="Proteomes" id="UP000184066"/>
    </source>
</evidence>
<comment type="subcellular location">
    <subcellularLocation>
        <location evidence="1">Cell membrane</location>
        <topology evidence="1">Multi-pass membrane protein</topology>
    </subcellularLocation>
</comment>
<organism evidence="7 8">
    <name type="scientific">Oceanicella actignis</name>
    <dbReference type="NCBI Taxonomy" id="1189325"/>
    <lineage>
        <taxon>Bacteria</taxon>
        <taxon>Pseudomonadati</taxon>
        <taxon>Pseudomonadota</taxon>
        <taxon>Alphaproteobacteria</taxon>
        <taxon>Rhodobacterales</taxon>
        <taxon>Paracoccaceae</taxon>
        <taxon>Oceanicella</taxon>
    </lineage>
</organism>
<dbReference type="InterPro" id="IPR001123">
    <property type="entry name" value="LeuE-type"/>
</dbReference>
<proteinExistence type="predicted"/>
<name>A0A1M7SSK0_9RHOB</name>
<evidence type="ECO:0000256" key="2">
    <source>
        <dbReference type="ARBA" id="ARBA00022475"/>
    </source>
</evidence>
<gene>
    <name evidence="7" type="ORF">SAMN05216200_103172</name>
</gene>
<evidence type="ECO:0000256" key="1">
    <source>
        <dbReference type="ARBA" id="ARBA00004651"/>
    </source>
</evidence>
<dbReference type="PANTHER" id="PTHR30086:SF20">
    <property type="entry name" value="ARGININE EXPORTER PROTEIN ARGO-RELATED"/>
    <property type="match status" value="1"/>
</dbReference>
<keyword evidence="5 6" id="KW-0472">Membrane</keyword>
<dbReference type="RefSeq" id="WP_072746752.1">
    <property type="nucleotide sequence ID" value="NZ_FOHL01000001.1"/>
</dbReference>
<dbReference type="OrthoDB" id="9812084at2"/>
<evidence type="ECO:0000313" key="7">
    <source>
        <dbReference type="EMBL" id="SHN61459.1"/>
    </source>
</evidence>
<accession>A0A1M7SSK0</accession>
<protein>
    <submittedName>
        <fullName evidence="7">Threonine/homoserine/homoserine lactone efflux protein</fullName>
    </submittedName>
</protein>
<keyword evidence="2" id="KW-1003">Cell membrane</keyword>
<evidence type="ECO:0000256" key="5">
    <source>
        <dbReference type="ARBA" id="ARBA00023136"/>
    </source>
</evidence>
<dbReference type="AlphaFoldDB" id="A0A1M7SSK0"/>